<dbReference type="InterPro" id="IPR020568">
    <property type="entry name" value="Ribosomal_Su5_D2-typ_SF"/>
</dbReference>
<dbReference type="Proteomes" id="UP000597507">
    <property type="component" value="Unassembled WGS sequence"/>
</dbReference>
<dbReference type="SUPFAM" id="SSF55060">
    <property type="entry name" value="GHMP Kinase, C-terminal domain"/>
    <property type="match status" value="1"/>
</dbReference>
<evidence type="ECO:0000256" key="7">
    <source>
        <dbReference type="ARBA" id="ARBA00022840"/>
    </source>
</evidence>
<keyword evidence="14" id="KW-1185">Reference proteome</keyword>
<protein>
    <recommendedName>
        <fullName evidence="3 10">4-diphosphocytidyl-2-C-methyl-D-erythritol kinase</fullName>
        <shortName evidence="10">CMK</shortName>
        <ecNumber evidence="2 10">2.7.1.148</ecNumber>
    </recommendedName>
    <alternativeName>
        <fullName evidence="9 10">4-(cytidine-5'-diphospho)-2-C-methyl-D-erythritol kinase</fullName>
    </alternativeName>
</protein>
<keyword evidence="6 10" id="KW-0418">Kinase</keyword>
<dbReference type="HAMAP" id="MF_00061">
    <property type="entry name" value="IspE"/>
    <property type="match status" value="1"/>
</dbReference>
<keyword evidence="4 10" id="KW-0808">Transferase</keyword>
<keyword evidence="8 10" id="KW-0414">Isoprene biosynthesis</keyword>
<dbReference type="Gene3D" id="3.30.70.890">
    <property type="entry name" value="GHMP kinase, C-terminal domain"/>
    <property type="match status" value="1"/>
</dbReference>
<feature type="domain" description="GHMP kinase C-terminal" evidence="12">
    <location>
        <begin position="221"/>
        <end position="288"/>
    </location>
</feature>
<dbReference type="NCBIfam" id="TIGR00154">
    <property type="entry name" value="ispE"/>
    <property type="match status" value="1"/>
</dbReference>
<dbReference type="GO" id="GO:0019288">
    <property type="term" value="P:isopentenyl diphosphate biosynthetic process, methylerythritol 4-phosphate pathway"/>
    <property type="evidence" value="ECO:0007669"/>
    <property type="project" value="UniProtKB-UniRule"/>
</dbReference>
<dbReference type="GO" id="GO:0016114">
    <property type="term" value="P:terpenoid biosynthetic process"/>
    <property type="evidence" value="ECO:0007669"/>
    <property type="project" value="UniProtKB-UniRule"/>
</dbReference>
<accession>A0A8J2ZG33</accession>
<feature type="active site" evidence="10">
    <location>
        <position position="151"/>
    </location>
</feature>
<dbReference type="SUPFAM" id="SSF54211">
    <property type="entry name" value="Ribosomal protein S5 domain 2-like"/>
    <property type="match status" value="1"/>
</dbReference>
<dbReference type="InterPro" id="IPR036554">
    <property type="entry name" value="GHMP_kinase_C_sf"/>
</dbReference>
<dbReference type="InterPro" id="IPR006204">
    <property type="entry name" value="GHMP_kinase_N_dom"/>
</dbReference>
<dbReference type="Pfam" id="PF08544">
    <property type="entry name" value="GHMP_kinases_C"/>
    <property type="match status" value="1"/>
</dbReference>
<dbReference type="GO" id="GO:0005524">
    <property type="term" value="F:ATP binding"/>
    <property type="evidence" value="ECO:0007669"/>
    <property type="project" value="UniProtKB-UniRule"/>
</dbReference>
<evidence type="ECO:0000259" key="12">
    <source>
        <dbReference type="Pfam" id="PF08544"/>
    </source>
</evidence>
<feature type="binding site" evidence="10">
    <location>
        <begin position="109"/>
        <end position="119"/>
    </location>
    <ligand>
        <name>ATP</name>
        <dbReference type="ChEBI" id="CHEBI:30616"/>
    </ligand>
</feature>
<dbReference type="PANTHER" id="PTHR43527:SF2">
    <property type="entry name" value="4-DIPHOSPHOCYTIDYL-2-C-METHYL-D-ERYTHRITOL KINASE, CHLOROPLASTIC"/>
    <property type="match status" value="1"/>
</dbReference>
<dbReference type="InterPro" id="IPR013750">
    <property type="entry name" value="GHMP_kinase_C_dom"/>
</dbReference>
<evidence type="ECO:0000313" key="14">
    <source>
        <dbReference type="Proteomes" id="UP000597507"/>
    </source>
</evidence>
<keyword evidence="7 10" id="KW-0067">ATP-binding</keyword>
<evidence type="ECO:0000256" key="5">
    <source>
        <dbReference type="ARBA" id="ARBA00022741"/>
    </source>
</evidence>
<feature type="active site" evidence="10">
    <location>
        <position position="15"/>
    </location>
</feature>
<dbReference type="Gene3D" id="3.30.230.10">
    <property type="match status" value="1"/>
</dbReference>
<reference evidence="13 14" key="1">
    <citation type="journal article" date="2014" name="Int. J. Syst. Evol. Microbiol.">
        <title>Complete genome sequence of Corynebacterium casei LMG S-19264T (=DSM 44701T), isolated from a smear-ripened cheese.</title>
        <authorList>
            <consortium name="US DOE Joint Genome Institute (JGI-PGF)"/>
            <person name="Walter F."/>
            <person name="Albersmeier A."/>
            <person name="Kalinowski J."/>
            <person name="Ruckert C."/>
        </authorList>
    </citation>
    <scope>NUCLEOTIDE SEQUENCE [LARGE SCALE GENOMIC DNA]</scope>
    <source>
        <strain evidence="13 14">CGMCC 1.16330</strain>
    </source>
</reference>
<dbReference type="PIRSF" id="PIRSF010376">
    <property type="entry name" value="IspE"/>
    <property type="match status" value="1"/>
</dbReference>
<dbReference type="GO" id="GO:0050515">
    <property type="term" value="F:4-(cytidine 5'-diphospho)-2-C-methyl-D-erythritol kinase activity"/>
    <property type="evidence" value="ECO:0007669"/>
    <property type="project" value="UniProtKB-UniRule"/>
</dbReference>
<evidence type="ECO:0000256" key="8">
    <source>
        <dbReference type="ARBA" id="ARBA00023229"/>
    </source>
</evidence>
<evidence type="ECO:0000256" key="1">
    <source>
        <dbReference type="ARBA" id="ARBA00009684"/>
    </source>
</evidence>
<organism evidence="13 14">
    <name type="scientific">Caldovatus sediminis</name>
    <dbReference type="NCBI Taxonomy" id="2041189"/>
    <lineage>
        <taxon>Bacteria</taxon>
        <taxon>Pseudomonadati</taxon>
        <taxon>Pseudomonadota</taxon>
        <taxon>Alphaproteobacteria</taxon>
        <taxon>Acetobacterales</taxon>
        <taxon>Roseomonadaceae</taxon>
        <taxon>Caldovatus</taxon>
    </lineage>
</organism>
<dbReference type="NCBIfam" id="NF011202">
    <property type="entry name" value="PRK14608.1"/>
    <property type="match status" value="1"/>
</dbReference>
<evidence type="ECO:0000256" key="9">
    <source>
        <dbReference type="ARBA" id="ARBA00032554"/>
    </source>
</evidence>
<comment type="pathway">
    <text evidence="10">Isoprenoid biosynthesis; isopentenyl diphosphate biosynthesis via DXP pathway; isopentenyl diphosphate from 1-deoxy-D-xylulose 5-phosphate: step 3/6.</text>
</comment>
<comment type="similarity">
    <text evidence="1 10">Belongs to the GHMP kinase family. IspE subfamily.</text>
</comment>
<sequence>MNPVAAAVGEAAPAKVNLYLHVLGRRGEDGYHLLDSLVVFAGATDQVEAVPAAGRIAPSLEVEGPEAGALSVEDPARNLVLRAARALAQEARIGAPAAAVTLRLTKRLPVASGIGGGSADAAATLRALDRLWGLGWPRARLEGVARRLGADVPACIAARPVRMGGVGEVLAPSPRMPARLGLVLANPRLPLATPAVFGARAGGFSAPATLPEAGWRDAVGLARDLATLRNDLEPAAIGLCPPVAEVLAALRALPGCLLARMSGSGATCFALMADAAAAAAAAERLPRAWWRWGGGLYAATA</sequence>
<dbReference type="EC" id="2.7.1.148" evidence="2 10"/>
<dbReference type="InterPro" id="IPR004424">
    <property type="entry name" value="IspE"/>
</dbReference>
<proteinExistence type="inferred from homology"/>
<evidence type="ECO:0000256" key="2">
    <source>
        <dbReference type="ARBA" id="ARBA00012052"/>
    </source>
</evidence>
<dbReference type="InterPro" id="IPR014721">
    <property type="entry name" value="Ribsml_uS5_D2-typ_fold_subgr"/>
</dbReference>
<dbReference type="AlphaFoldDB" id="A0A8J2ZG33"/>
<evidence type="ECO:0000256" key="3">
    <source>
        <dbReference type="ARBA" id="ARBA00017473"/>
    </source>
</evidence>
<feature type="domain" description="GHMP kinase N-terminal" evidence="11">
    <location>
        <begin position="78"/>
        <end position="157"/>
    </location>
</feature>
<evidence type="ECO:0000313" key="13">
    <source>
        <dbReference type="EMBL" id="GGG52519.1"/>
    </source>
</evidence>
<keyword evidence="5 10" id="KW-0547">Nucleotide-binding</keyword>
<comment type="function">
    <text evidence="10">Catalyzes the phosphorylation of the position 2 hydroxy group of 4-diphosphocytidyl-2C-methyl-D-erythritol.</text>
</comment>
<dbReference type="RefSeq" id="WP_188904353.1">
    <property type="nucleotide sequence ID" value="NZ_BMKS01000030.1"/>
</dbReference>
<comment type="caution">
    <text evidence="13">The sequence shown here is derived from an EMBL/GenBank/DDBJ whole genome shotgun (WGS) entry which is preliminary data.</text>
</comment>
<dbReference type="EMBL" id="BMKS01000030">
    <property type="protein sequence ID" value="GGG52519.1"/>
    <property type="molecule type" value="Genomic_DNA"/>
</dbReference>
<dbReference type="PANTHER" id="PTHR43527">
    <property type="entry name" value="4-DIPHOSPHOCYTIDYL-2-C-METHYL-D-ERYTHRITOL KINASE, CHLOROPLASTIC"/>
    <property type="match status" value="1"/>
</dbReference>
<dbReference type="Pfam" id="PF00288">
    <property type="entry name" value="GHMP_kinases_N"/>
    <property type="match status" value="1"/>
</dbReference>
<comment type="catalytic activity">
    <reaction evidence="10">
        <text>4-CDP-2-C-methyl-D-erythritol + ATP = 4-CDP-2-C-methyl-D-erythritol 2-phosphate + ADP + H(+)</text>
        <dbReference type="Rhea" id="RHEA:18437"/>
        <dbReference type="ChEBI" id="CHEBI:15378"/>
        <dbReference type="ChEBI" id="CHEBI:30616"/>
        <dbReference type="ChEBI" id="CHEBI:57823"/>
        <dbReference type="ChEBI" id="CHEBI:57919"/>
        <dbReference type="ChEBI" id="CHEBI:456216"/>
        <dbReference type="EC" id="2.7.1.148"/>
    </reaction>
</comment>
<evidence type="ECO:0000259" key="11">
    <source>
        <dbReference type="Pfam" id="PF00288"/>
    </source>
</evidence>
<evidence type="ECO:0000256" key="6">
    <source>
        <dbReference type="ARBA" id="ARBA00022777"/>
    </source>
</evidence>
<name>A0A8J2ZG33_9PROT</name>
<dbReference type="UniPathway" id="UPA00056">
    <property type="reaction ID" value="UER00094"/>
</dbReference>
<evidence type="ECO:0000256" key="10">
    <source>
        <dbReference type="HAMAP-Rule" id="MF_00061"/>
    </source>
</evidence>
<evidence type="ECO:0000256" key="4">
    <source>
        <dbReference type="ARBA" id="ARBA00022679"/>
    </source>
</evidence>
<gene>
    <name evidence="10 13" type="primary">ispE</name>
    <name evidence="13" type="ORF">GCM10010964_44590</name>
</gene>